<dbReference type="EMBL" id="DF830076">
    <property type="protein sequence ID" value="GAK65562.1"/>
    <property type="molecule type" value="Genomic_DNA"/>
</dbReference>
<accession>A0A081CFW6</accession>
<dbReference type="InterPro" id="IPR036047">
    <property type="entry name" value="F-box-like_dom_sf"/>
</dbReference>
<dbReference type="HOGENOM" id="CLU_512025_0_0_1"/>
<name>A0A081CFW6_PSEA2</name>
<gene>
    <name evidence="1" type="ORF">PAN0_009d3779</name>
</gene>
<proteinExistence type="predicted"/>
<dbReference type="AlphaFoldDB" id="A0A081CFW6"/>
<evidence type="ECO:0000313" key="2">
    <source>
        <dbReference type="Proteomes" id="UP000053758"/>
    </source>
</evidence>
<evidence type="ECO:0000313" key="1">
    <source>
        <dbReference type="EMBL" id="GAK65562.1"/>
    </source>
</evidence>
<organism evidence="1 2">
    <name type="scientific">Pseudozyma antarctica</name>
    <name type="common">Yeast</name>
    <name type="synonym">Candida antarctica</name>
    <dbReference type="NCBI Taxonomy" id="84753"/>
    <lineage>
        <taxon>Eukaryota</taxon>
        <taxon>Fungi</taxon>
        <taxon>Dikarya</taxon>
        <taxon>Basidiomycota</taxon>
        <taxon>Ustilaginomycotina</taxon>
        <taxon>Ustilaginomycetes</taxon>
        <taxon>Ustilaginales</taxon>
        <taxon>Ustilaginaceae</taxon>
        <taxon>Moesziomyces</taxon>
    </lineage>
</organism>
<dbReference type="Proteomes" id="UP000053758">
    <property type="component" value="Unassembled WGS sequence"/>
</dbReference>
<keyword evidence="2" id="KW-1185">Reference proteome</keyword>
<dbReference type="RefSeq" id="XP_014656225.1">
    <property type="nucleotide sequence ID" value="XM_014800739.1"/>
</dbReference>
<reference evidence="2" key="1">
    <citation type="journal article" date="2014" name="Genome Announc.">
        <title>Draft Genome Sequence of the Yeast Pseudozyma antarctica Type Strain JCM10317, a Producer of the Glycolipid Biosurfactants, Mannosylerythritol Lipids.</title>
        <authorList>
            <person name="Saika A."/>
            <person name="Koike H."/>
            <person name="Hori T."/>
            <person name="Fukuoka T."/>
            <person name="Sato S."/>
            <person name="Habe H."/>
            <person name="Kitamoto D."/>
            <person name="Morita T."/>
        </authorList>
    </citation>
    <scope>NUCLEOTIDE SEQUENCE [LARGE SCALE GENOMIC DNA]</scope>
    <source>
        <strain evidence="2">JCM 10317</strain>
    </source>
</reference>
<dbReference type="OrthoDB" id="3364425at2759"/>
<sequence>MLDRLPLELQAYILVFLPAKVLVRTLSLTNHHFHDLTEAHIQRYCLRYLGIGCHSADPDDATVLEFEAQRPIDTVTAKHTLHFSHFASVTPCAYSKRQPMSSAAVFQFSNGASSRVTTDSERLRGGRGSGRGRGNSVSIGPERIRTGANPYVATPFQPFLPGLHQNDQQRAMQTLVSSSLDLEERLPSRPGLSRNPSSAASLRSRSRSSSTASTSRARAIAHEIASAPFPFLRHNLEAANRHHLVRNSMSSARQNGEQAQTTAPGPSLEEPLDAYDWAGPPGTRAAPAGLEARLPRRAAHKPACYAFQLDPLDSFESLILTLTARRSIQDTNATIAALLRGDEAANHRLRFSKSLAEGLDRVFRDWFKPKPTGELQGELYAGASGRRSEKILPEQEPDSRVLEFDTTSCTLTIQPHASARAHMAHPALSATASHHYLSRPPLSAQYASLESSERVELTFHCESIAINAARLLATLERLEHDVLATKARSRLALSALPKIIESVAHDRQPFQVAAEANASLGYFMISQPAPRSAA</sequence>
<dbReference type="GeneID" id="26304673"/>
<dbReference type="SUPFAM" id="SSF81383">
    <property type="entry name" value="F-box domain"/>
    <property type="match status" value="1"/>
</dbReference>
<protein>
    <submittedName>
        <fullName evidence="1">Uncharacterized protein</fullName>
    </submittedName>
</protein>